<evidence type="ECO:0000256" key="1">
    <source>
        <dbReference type="ARBA" id="ARBA00007381"/>
    </source>
</evidence>
<name>A0A8T0DQ18_9TREM</name>
<reference evidence="5 6" key="1">
    <citation type="submission" date="2019-07" db="EMBL/GenBank/DDBJ databases">
        <title>Annotation for the trematode Paragonimus westermani.</title>
        <authorList>
            <person name="Choi Y.-J."/>
        </authorList>
    </citation>
    <scope>NUCLEOTIDE SEQUENCE [LARGE SCALE GENOMIC DNA]</scope>
    <source>
        <strain evidence="5">180907_Pwestermani</strain>
    </source>
</reference>
<feature type="compositionally biased region" description="Basic and acidic residues" evidence="4">
    <location>
        <begin position="1"/>
        <end position="25"/>
    </location>
</feature>
<evidence type="ECO:0000256" key="4">
    <source>
        <dbReference type="SAM" id="MobiDB-lite"/>
    </source>
</evidence>
<dbReference type="GO" id="GO:0005524">
    <property type="term" value="F:ATP binding"/>
    <property type="evidence" value="ECO:0007669"/>
    <property type="project" value="UniProtKB-KW"/>
</dbReference>
<evidence type="ECO:0000256" key="3">
    <source>
        <dbReference type="ARBA" id="ARBA00022840"/>
    </source>
</evidence>
<keyword evidence="3" id="KW-0067">ATP-binding</keyword>
<organism evidence="5 6">
    <name type="scientific">Paragonimus westermani</name>
    <dbReference type="NCBI Taxonomy" id="34504"/>
    <lineage>
        <taxon>Eukaryota</taxon>
        <taxon>Metazoa</taxon>
        <taxon>Spiralia</taxon>
        <taxon>Lophotrochozoa</taxon>
        <taxon>Platyhelminthes</taxon>
        <taxon>Trematoda</taxon>
        <taxon>Digenea</taxon>
        <taxon>Plagiorchiida</taxon>
        <taxon>Troglotremata</taxon>
        <taxon>Troglotrematidae</taxon>
        <taxon>Paragonimus</taxon>
    </lineage>
</organism>
<dbReference type="GO" id="GO:0140662">
    <property type="term" value="F:ATP-dependent protein folding chaperone"/>
    <property type="evidence" value="ECO:0007669"/>
    <property type="project" value="InterPro"/>
</dbReference>
<sequence>MVSEADKYKAEDERHRGRVATKDGLESYSYSMEQAVEHDKVEDKTSESDSNLITDKCVDVLSWLETNQTAEKDEYEPKQMKLEKV</sequence>
<dbReference type="InterPro" id="IPR013126">
    <property type="entry name" value="Hsp_70_fam"/>
</dbReference>
<dbReference type="Gene3D" id="1.20.1270.10">
    <property type="match status" value="1"/>
</dbReference>
<evidence type="ECO:0000256" key="2">
    <source>
        <dbReference type="ARBA" id="ARBA00022741"/>
    </source>
</evidence>
<dbReference type="Pfam" id="PF00012">
    <property type="entry name" value="HSP70"/>
    <property type="match status" value="1"/>
</dbReference>
<comment type="similarity">
    <text evidence="1">Belongs to the heat shock protein 70 family.</text>
</comment>
<dbReference type="Proteomes" id="UP000699462">
    <property type="component" value="Unassembled WGS sequence"/>
</dbReference>
<evidence type="ECO:0000313" key="5">
    <source>
        <dbReference type="EMBL" id="KAF8570035.1"/>
    </source>
</evidence>
<comment type="caution">
    <text evidence="5">The sequence shown here is derived from an EMBL/GenBank/DDBJ whole genome shotgun (WGS) entry which is preliminary data.</text>
</comment>
<keyword evidence="2" id="KW-0547">Nucleotide-binding</keyword>
<accession>A0A8T0DQ18</accession>
<dbReference type="SUPFAM" id="SSF100934">
    <property type="entry name" value="Heat shock protein 70kD (HSP70), C-terminal subdomain"/>
    <property type="match status" value="1"/>
</dbReference>
<dbReference type="OrthoDB" id="6151140at2759"/>
<keyword evidence="6" id="KW-1185">Reference proteome</keyword>
<dbReference type="EMBL" id="JTDF01001430">
    <property type="protein sequence ID" value="KAF8570035.1"/>
    <property type="molecule type" value="Genomic_DNA"/>
</dbReference>
<protein>
    <submittedName>
        <fullName evidence="5">Uncharacterized protein</fullName>
    </submittedName>
</protein>
<proteinExistence type="inferred from homology"/>
<evidence type="ECO:0000313" key="6">
    <source>
        <dbReference type="Proteomes" id="UP000699462"/>
    </source>
</evidence>
<gene>
    <name evidence="5" type="ORF">P879_04925</name>
</gene>
<dbReference type="AlphaFoldDB" id="A0A8T0DQ18"/>
<dbReference type="InterPro" id="IPR029048">
    <property type="entry name" value="HSP70_C_sf"/>
</dbReference>
<feature type="region of interest" description="Disordered" evidence="4">
    <location>
        <begin position="1"/>
        <end position="26"/>
    </location>
</feature>